<feature type="transmembrane region" description="Helical" evidence="12">
    <location>
        <begin position="24"/>
        <end position="48"/>
    </location>
</feature>
<keyword evidence="7 12" id="KW-0812">Transmembrane</keyword>
<evidence type="ECO:0000256" key="5">
    <source>
        <dbReference type="ARBA" id="ARBA00022553"/>
    </source>
</evidence>
<dbReference type="Pfam" id="PF00672">
    <property type="entry name" value="HAMP"/>
    <property type="match status" value="1"/>
</dbReference>
<dbReference type="CDD" id="cd00075">
    <property type="entry name" value="HATPase"/>
    <property type="match status" value="1"/>
</dbReference>
<dbReference type="SMART" id="SM00387">
    <property type="entry name" value="HATPase_c"/>
    <property type="match status" value="1"/>
</dbReference>
<evidence type="ECO:0000256" key="10">
    <source>
        <dbReference type="ARBA" id="ARBA00023012"/>
    </source>
</evidence>
<dbReference type="PROSITE" id="PS50885">
    <property type="entry name" value="HAMP"/>
    <property type="match status" value="1"/>
</dbReference>
<dbReference type="PANTHER" id="PTHR45436:SF5">
    <property type="entry name" value="SENSOR HISTIDINE KINASE TRCS"/>
    <property type="match status" value="1"/>
</dbReference>
<dbReference type="PANTHER" id="PTHR45436">
    <property type="entry name" value="SENSOR HISTIDINE KINASE YKOH"/>
    <property type="match status" value="1"/>
</dbReference>
<evidence type="ECO:0000256" key="11">
    <source>
        <dbReference type="ARBA" id="ARBA00023136"/>
    </source>
</evidence>
<accession>A0A1H5ABR0</accession>
<dbReference type="GO" id="GO:0005886">
    <property type="term" value="C:plasma membrane"/>
    <property type="evidence" value="ECO:0007669"/>
    <property type="project" value="UniProtKB-SubCell"/>
</dbReference>
<dbReference type="Gene3D" id="3.30.565.10">
    <property type="entry name" value="Histidine kinase-like ATPase, C-terminal domain"/>
    <property type="match status" value="1"/>
</dbReference>
<dbReference type="Gene3D" id="1.10.287.130">
    <property type="match status" value="1"/>
</dbReference>
<comment type="cofactor">
    <cofactor evidence="2">
        <name>a divalent metal cation</name>
        <dbReference type="ChEBI" id="CHEBI:60240"/>
    </cofactor>
</comment>
<dbReference type="PRINTS" id="PR00344">
    <property type="entry name" value="BCTRLSENSOR"/>
</dbReference>
<feature type="transmembrane region" description="Helical" evidence="12">
    <location>
        <begin position="166"/>
        <end position="188"/>
    </location>
</feature>
<dbReference type="AlphaFoldDB" id="A0A1H5ABR0"/>
<evidence type="ECO:0000256" key="8">
    <source>
        <dbReference type="ARBA" id="ARBA00022777"/>
    </source>
</evidence>
<dbReference type="SMART" id="SM00388">
    <property type="entry name" value="HisKA"/>
    <property type="match status" value="1"/>
</dbReference>
<organism evidence="15 16">
    <name type="scientific">Tsukamurella tyrosinosolvens</name>
    <dbReference type="NCBI Taxonomy" id="57704"/>
    <lineage>
        <taxon>Bacteria</taxon>
        <taxon>Bacillati</taxon>
        <taxon>Actinomycetota</taxon>
        <taxon>Actinomycetes</taxon>
        <taxon>Mycobacteriales</taxon>
        <taxon>Tsukamurellaceae</taxon>
        <taxon>Tsukamurella</taxon>
    </lineage>
</organism>
<evidence type="ECO:0000256" key="4">
    <source>
        <dbReference type="ARBA" id="ARBA00012438"/>
    </source>
</evidence>
<dbReference type="CDD" id="cd00082">
    <property type="entry name" value="HisKA"/>
    <property type="match status" value="1"/>
</dbReference>
<evidence type="ECO:0000256" key="6">
    <source>
        <dbReference type="ARBA" id="ARBA00022679"/>
    </source>
</evidence>
<dbReference type="OrthoDB" id="9786919at2"/>
<reference evidence="16" key="1">
    <citation type="submission" date="2016-10" db="EMBL/GenBank/DDBJ databases">
        <authorList>
            <person name="Varghese N."/>
            <person name="Submissions S."/>
        </authorList>
    </citation>
    <scope>NUCLEOTIDE SEQUENCE [LARGE SCALE GENOMIC DNA]</scope>
    <source>
        <strain evidence="16">DSM 44234</strain>
    </source>
</reference>
<dbReference type="RefSeq" id="WP_068741452.1">
    <property type="nucleotide sequence ID" value="NZ_CBDRGN010000006.1"/>
</dbReference>
<keyword evidence="11 12" id="KW-0472">Membrane</keyword>
<keyword evidence="6" id="KW-0808">Transferase</keyword>
<comment type="subcellular location">
    <subcellularLocation>
        <location evidence="3">Cell membrane</location>
    </subcellularLocation>
</comment>
<keyword evidence="5" id="KW-0597">Phosphoprotein</keyword>
<proteinExistence type="predicted"/>
<dbReference type="CDD" id="cd06225">
    <property type="entry name" value="HAMP"/>
    <property type="match status" value="1"/>
</dbReference>
<evidence type="ECO:0000259" key="14">
    <source>
        <dbReference type="PROSITE" id="PS50885"/>
    </source>
</evidence>
<dbReference type="Pfam" id="PF00512">
    <property type="entry name" value="HisKA"/>
    <property type="match status" value="1"/>
</dbReference>
<dbReference type="InterPro" id="IPR004358">
    <property type="entry name" value="Sig_transdc_His_kin-like_C"/>
</dbReference>
<dbReference type="SUPFAM" id="SSF47384">
    <property type="entry name" value="Homodimeric domain of signal transducing histidine kinase"/>
    <property type="match status" value="1"/>
</dbReference>
<dbReference type="EC" id="2.7.13.3" evidence="4"/>
<dbReference type="Pfam" id="PF02518">
    <property type="entry name" value="HATPase_c"/>
    <property type="match status" value="1"/>
</dbReference>
<sequence>MASPAVAPPAKGPTSLASRVPLRLSLVAVVVGLVFLGLLASGTALTAAMKDRLVSREDQTLRQAADTWARPKPNLPEPVRGGKPPPTRFYQAVFLPDGTQLRISNPDFTEQPDLSGLGDLHGDAVTVHSVGGQGPQWRVVQSSSQYGVAFVAVTLSDVDSTLRAMIVLELLIGGGVLIIAGGLGYLVVRRSLRPLEEVEATAEAIAAGDLTRRVPEAPPHTEVGRLSTSINTMLHQVQDSFDRVASSEERARADEERMRRFVGDASHELRTPLTSIRGFAELYRQGATDDTGFVMSRIESEAERMGLLVEDLLLLARLDARRPLAADAVDLTAVADDVVHAAQAREPGRDIALEADGAGTVALTGDRDRLHQVVTNLVSNALRHTPDEATVRVRVTEEPDAVVLSVTDTGPGMEPGEAARVFERFYRTDSSRSRGSGGAGLGLSIVHGIVERHGGTVTVDTAPGKGAAFTVRLPR</sequence>
<dbReference type="Proteomes" id="UP000182241">
    <property type="component" value="Unassembled WGS sequence"/>
</dbReference>
<dbReference type="InterPro" id="IPR036097">
    <property type="entry name" value="HisK_dim/P_sf"/>
</dbReference>
<dbReference type="PROSITE" id="PS50109">
    <property type="entry name" value="HIS_KIN"/>
    <property type="match status" value="1"/>
</dbReference>
<dbReference type="SUPFAM" id="SSF158472">
    <property type="entry name" value="HAMP domain-like"/>
    <property type="match status" value="1"/>
</dbReference>
<dbReference type="Gene3D" id="6.10.340.10">
    <property type="match status" value="1"/>
</dbReference>
<evidence type="ECO:0000256" key="1">
    <source>
        <dbReference type="ARBA" id="ARBA00000085"/>
    </source>
</evidence>
<dbReference type="FunFam" id="3.30.565.10:FF:000006">
    <property type="entry name" value="Sensor histidine kinase WalK"/>
    <property type="match status" value="1"/>
</dbReference>
<dbReference type="STRING" id="57704.SAMN04489793_4846"/>
<evidence type="ECO:0000256" key="9">
    <source>
        <dbReference type="ARBA" id="ARBA00022989"/>
    </source>
</evidence>
<evidence type="ECO:0000256" key="3">
    <source>
        <dbReference type="ARBA" id="ARBA00004236"/>
    </source>
</evidence>
<dbReference type="SUPFAM" id="SSF55874">
    <property type="entry name" value="ATPase domain of HSP90 chaperone/DNA topoisomerase II/histidine kinase"/>
    <property type="match status" value="1"/>
</dbReference>
<comment type="catalytic activity">
    <reaction evidence="1">
        <text>ATP + protein L-histidine = ADP + protein N-phospho-L-histidine.</text>
        <dbReference type="EC" id="2.7.13.3"/>
    </reaction>
</comment>
<dbReference type="GO" id="GO:0005509">
    <property type="term" value="F:calcium ion binding"/>
    <property type="evidence" value="ECO:0007669"/>
    <property type="project" value="UniProtKB-ARBA"/>
</dbReference>
<keyword evidence="8 15" id="KW-0418">Kinase</keyword>
<evidence type="ECO:0000259" key="13">
    <source>
        <dbReference type="PROSITE" id="PS50109"/>
    </source>
</evidence>
<evidence type="ECO:0000256" key="2">
    <source>
        <dbReference type="ARBA" id="ARBA00001968"/>
    </source>
</evidence>
<gene>
    <name evidence="15" type="ORF">SAMN04489793_4846</name>
</gene>
<name>A0A1H5ABR0_TSUTY</name>
<keyword evidence="10" id="KW-0902">Two-component regulatory system</keyword>
<evidence type="ECO:0000256" key="7">
    <source>
        <dbReference type="ARBA" id="ARBA00022692"/>
    </source>
</evidence>
<dbReference type="InterPro" id="IPR005467">
    <property type="entry name" value="His_kinase_dom"/>
</dbReference>
<keyword evidence="9 12" id="KW-1133">Transmembrane helix</keyword>
<feature type="domain" description="HAMP" evidence="14">
    <location>
        <begin position="189"/>
        <end position="242"/>
    </location>
</feature>
<dbReference type="InterPro" id="IPR003660">
    <property type="entry name" value="HAMP_dom"/>
</dbReference>
<dbReference type="InterPro" id="IPR050428">
    <property type="entry name" value="TCS_sensor_his_kinase"/>
</dbReference>
<dbReference type="InterPro" id="IPR036890">
    <property type="entry name" value="HATPase_C_sf"/>
</dbReference>
<evidence type="ECO:0000256" key="12">
    <source>
        <dbReference type="SAM" id="Phobius"/>
    </source>
</evidence>
<dbReference type="FunFam" id="1.10.287.130:FF:000001">
    <property type="entry name" value="Two-component sensor histidine kinase"/>
    <property type="match status" value="1"/>
</dbReference>
<dbReference type="GO" id="GO:0000155">
    <property type="term" value="F:phosphorelay sensor kinase activity"/>
    <property type="evidence" value="ECO:0007669"/>
    <property type="project" value="InterPro"/>
</dbReference>
<evidence type="ECO:0000313" key="15">
    <source>
        <dbReference type="EMBL" id="SED39737.1"/>
    </source>
</evidence>
<dbReference type="InterPro" id="IPR003594">
    <property type="entry name" value="HATPase_dom"/>
</dbReference>
<protein>
    <recommendedName>
        <fullName evidence="4">histidine kinase</fullName>
        <ecNumber evidence="4">2.7.13.3</ecNumber>
    </recommendedName>
</protein>
<keyword evidence="16" id="KW-1185">Reference proteome</keyword>
<dbReference type="EMBL" id="FNSA01000003">
    <property type="protein sequence ID" value="SED39737.1"/>
    <property type="molecule type" value="Genomic_DNA"/>
</dbReference>
<feature type="domain" description="Histidine kinase" evidence="13">
    <location>
        <begin position="264"/>
        <end position="475"/>
    </location>
</feature>
<dbReference type="InterPro" id="IPR003661">
    <property type="entry name" value="HisK_dim/P_dom"/>
</dbReference>
<dbReference type="SMART" id="SM00304">
    <property type="entry name" value="HAMP"/>
    <property type="match status" value="1"/>
</dbReference>
<evidence type="ECO:0000313" key="16">
    <source>
        <dbReference type="Proteomes" id="UP000182241"/>
    </source>
</evidence>